<dbReference type="EMBL" id="GU567958">
    <property type="protein sequence ID" value="ADI21558.1"/>
    <property type="molecule type" value="Genomic_DNA"/>
</dbReference>
<protein>
    <submittedName>
        <fullName evidence="1">Uncharacterized protein</fullName>
    </submittedName>
</protein>
<organism evidence="1">
    <name type="scientific">uncultured gamma proteobacterium HF0070_25G02</name>
    <dbReference type="NCBI Taxonomy" id="723566"/>
    <lineage>
        <taxon>Bacteria</taxon>
        <taxon>Pseudomonadati</taxon>
        <taxon>Pseudomonadota</taxon>
        <taxon>Gammaproteobacteria</taxon>
        <taxon>environmental samples</taxon>
    </lineage>
</organism>
<reference evidence="1" key="1">
    <citation type="submission" date="2010-01" db="EMBL/GenBank/DDBJ databases">
        <title>Genome fragments of uncultured bacteria from the North Pacific subtropical Gyre.</title>
        <authorList>
            <person name="Pham V.D."/>
            <person name="Delong E.F."/>
        </authorList>
    </citation>
    <scope>NUCLEOTIDE SEQUENCE</scope>
</reference>
<sequence length="46" mass="5524">MASRVIYIFVTELVCQHRLLKVEWIQCFLEDYAQVLRLVGHNLFLD</sequence>
<accession>E7C284</accession>
<proteinExistence type="predicted"/>
<name>E7C284_9GAMM</name>
<evidence type="ECO:0000313" key="1">
    <source>
        <dbReference type="EMBL" id="ADI21558.1"/>
    </source>
</evidence>
<dbReference type="AlphaFoldDB" id="E7C284"/>